<dbReference type="Gene3D" id="1.20.5.780">
    <property type="entry name" value="Single helix bin"/>
    <property type="match status" value="1"/>
</dbReference>
<proteinExistence type="inferred from homology"/>
<dbReference type="EMBL" id="VLKL01000003">
    <property type="protein sequence ID" value="TWI08837.1"/>
    <property type="molecule type" value="Genomic_DNA"/>
</dbReference>
<dbReference type="AlphaFoldDB" id="A0A562LMK8"/>
<dbReference type="Proteomes" id="UP000317176">
    <property type="component" value="Unassembled WGS sequence"/>
</dbReference>
<dbReference type="RefSeq" id="WP_231088412.1">
    <property type="nucleotide sequence ID" value="NZ_CP088014.1"/>
</dbReference>
<keyword evidence="4" id="KW-1185">Reference proteome</keyword>
<dbReference type="InterPro" id="IPR010985">
    <property type="entry name" value="Ribbon_hlx_hlx"/>
</dbReference>
<reference evidence="3 4" key="1">
    <citation type="journal article" date="2015" name="Stand. Genomic Sci.">
        <title>Genomic Encyclopedia of Bacterial and Archaeal Type Strains, Phase III: the genomes of soil and plant-associated and newly described type strains.</title>
        <authorList>
            <person name="Whitman W.B."/>
            <person name="Woyke T."/>
            <person name="Klenk H.P."/>
            <person name="Zhou Y."/>
            <person name="Lilburn T.G."/>
            <person name="Beck B.J."/>
            <person name="De Vos P."/>
            <person name="Vandamme P."/>
            <person name="Eisen J.A."/>
            <person name="Garrity G."/>
            <person name="Hugenholtz P."/>
            <person name="Kyrpides N.C."/>
        </authorList>
    </citation>
    <scope>NUCLEOTIDE SEQUENCE [LARGE SCALE GENOMIC DNA]</scope>
    <source>
        <strain evidence="3 4">CGMCC 1.10947</strain>
    </source>
</reference>
<comment type="caution">
    <text evidence="3">The sequence shown here is derived from an EMBL/GenBank/DDBJ whole genome shotgun (WGS) entry which is preliminary data.</text>
</comment>
<organism evidence="3 4">
    <name type="scientific">Bradyrhizobium daqingense</name>
    <dbReference type="NCBI Taxonomy" id="993502"/>
    <lineage>
        <taxon>Bacteria</taxon>
        <taxon>Pseudomonadati</taxon>
        <taxon>Pseudomonadota</taxon>
        <taxon>Alphaproteobacteria</taxon>
        <taxon>Hyphomicrobiales</taxon>
        <taxon>Nitrobacteraceae</taxon>
        <taxon>Bradyrhizobium</taxon>
    </lineage>
</organism>
<keyword evidence="1" id="KW-1277">Toxin-antitoxin system</keyword>
<evidence type="ECO:0000256" key="1">
    <source>
        <dbReference type="ARBA" id="ARBA00022649"/>
    </source>
</evidence>
<dbReference type="PANTHER" id="PTHR35401:SF2">
    <property type="entry name" value="ABC-TYPE TRANSPORT SYSTEM"/>
    <property type="match status" value="1"/>
</dbReference>
<evidence type="ECO:0000313" key="4">
    <source>
        <dbReference type="Proteomes" id="UP000317176"/>
    </source>
</evidence>
<dbReference type="InterPro" id="IPR014795">
    <property type="entry name" value="TacA_1-like"/>
</dbReference>
<protein>
    <submittedName>
        <fullName evidence="3">Uncharacterized protein (DUF1778 family)</fullName>
    </submittedName>
</protein>
<dbReference type="PANTHER" id="PTHR35401">
    <property type="entry name" value="COPG FAMILY HELIX-TURN-HELIX PROTEIN-RELATED-RELATED"/>
    <property type="match status" value="1"/>
</dbReference>
<dbReference type="GO" id="GO:0006355">
    <property type="term" value="P:regulation of DNA-templated transcription"/>
    <property type="evidence" value="ECO:0007669"/>
    <property type="project" value="InterPro"/>
</dbReference>
<dbReference type="Pfam" id="PF08681">
    <property type="entry name" value="TacA1"/>
    <property type="match status" value="1"/>
</dbReference>
<sequence length="153" mass="16934">MIKTEKEAKTKAKPRPKIRRTKLGLAETQSMFFTESLKVRRRKAAPESGLLESLTNRLASLEDPAATTSRLEARIPTSIYKMMERAATLRGLSITAYVTATMGEDARRTIEQDAVVRLSRADQIAFAEALINPPVPSAKLVAAAKRHAPMTRK</sequence>
<dbReference type="SUPFAM" id="SSF47598">
    <property type="entry name" value="Ribbon-helix-helix"/>
    <property type="match status" value="1"/>
</dbReference>
<comment type="similarity">
    <text evidence="2">Belongs to the TacA antitoxin family.</text>
</comment>
<name>A0A562LMK8_9BRAD</name>
<accession>A0A562LMK8</accession>
<gene>
    <name evidence="3" type="ORF">IQ17_01661</name>
</gene>
<evidence type="ECO:0000256" key="2">
    <source>
        <dbReference type="ARBA" id="ARBA00049988"/>
    </source>
</evidence>
<evidence type="ECO:0000313" key="3">
    <source>
        <dbReference type="EMBL" id="TWI08837.1"/>
    </source>
</evidence>